<evidence type="ECO:0000313" key="1">
    <source>
        <dbReference type="EMBL" id="VFK23886.1"/>
    </source>
</evidence>
<proteinExistence type="predicted"/>
<sequence length="72" mass="8732">MRKVLRVLCYCRSMERIPHLFEPFQLRLTLGGDLMDEILRELWRFKDESTERFPSERLGTDCRNQRRGMSIV</sequence>
<protein>
    <submittedName>
        <fullName evidence="1">Uncharacterized protein</fullName>
    </submittedName>
</protein>
<dbReference type="EMBL" id="CAADFO010000006">
    <property type="protein sequence ID" value="VFK23886.1"/>
    <property type="molecule type" value="Genomic_DNA"/>
</dbReference>
<reference evidence="1" key="1">
    <citation type="submission" date="2019-02" db="EMBL/GenBank/DDBJ databases">
        <authorList>
            <person name="Gruber-Vodicka R. H."/>
            <person name="Seah K. B. B."/>
        </authorList>
    </citation>
    <scope>NUCLEOTIDE SEQUENCE</scope>
    <source>
        <strain evidence="1">BECK_BZ197</strain>
    </source>
</reference>
<dbReference type="AlphaFoldDB" id="A0A450X3M0"/>
<name>A0A450X3M0_9GAMM</name>
<accession>A0A450X3M0</accession>
<organism evidence="1">
    <name type="scientific">Candidatus Kentrum sp. MB</name>
    <dbReference type="NCBI Taxonomy" id="2138164"/>
    <lineage>
        <taxon>Bacteria</taxon>
        <taxon>Pseudomonadati</taxon>
        <taxon>Pseudomonadota</taxon>
        <taxon>Gammaproteobacteria</taxon>
        <taxon>Candidatus Kentrum</taxon>
    </lineage>
</organism>
<gene>
    <name evidence="1" type="ORF">BECKMB1821G_GA0114241_100645</name>
</gene>